<feature type="domain" description="DUF3502" evidence="2">
    <location>
        <begin position="420"/>
        <end position="487"/>
    </location>
</feature>
<dbReference type="PROSITE" id="PS51257">
    <property type="entry name" value="PROKAR_LIPOPROTEIN"/>
    <property type="match status" value="1"/>
</dbReference>
<dbReference type="InterPro" id="IPR050490">
    <property type="entry name" value="Bact_solute-bd_prot1"/>
</dbReference>
<dbReference type="PANTHER" id="PTHR43649:SF17">
    <property type="entry name" value="ABC TRANSPORTER SOLUTE BINDING PROTEIN-SUGAR TRANSPORT"/>
    <property type="match status" value="1"/>
</dbReference>
<dbReference type="Pfam" id="PF12010">
    <property type="entry name" value="DUF3502"/>
    <property type="match status" value="1"/>
</dbReference>
<reference evidence="3 4" key="1">
    <citation type="journal article" date="2015" name="Genome Announc.">
        <title>Expanding the biotechnology potential of lactobacilli through comparative genomics of 213 strains and associated genera.</title>
        <authorList>
            <person name="Sun Z."/>
            <person name="Harris H.M."/>
            <person name="McCann A."/>
            <person name="Guo C."/>
            <person name="Argimon S."/>
            <person name="Zhang W."/>
            <person name="Yang X."/>
            <person name="Jeffery I.B."/>
            <person name="Cooney J.C."/>
            <person name="Kagawa T.F."/>
            <person name="Liu W."/>
            <person name="Song Y."/>
            <person name="Salvetti E."/>
            <person name="Wrobel A."/>
            <person name="Rasinkangas P."/>
            <person name="Parkhill J."/>
            <person name="Rea M.C."/>
            <person name="O'Sullivan O."/>
            <person name="Ritari J."/>
            <person name="Douillard F.P."/>
            <person name="Paul Ross R."/>
            <person name="Yang R."/>
            <person name="Briner A.E."/>
            <person name="Felis G.E."/>
            <person name="de Vos W.M."/>
            <person name="Barrangou R."/>
            <person name="Klaenhammer T.R."/>
            <person name="Caufield P.W."/>
            <person name="Cui Y."/>
            <person name="Zhang H."/>
            <person name="O'Toole P.W."/>
        </authorList>
    </citation>
    <scope>NUCLEOTIDE SEQUENCE [LARGE SCALE GENOMIC DNA]</scope>
    <source>
        <strain evidence="3 4">DSM 24301</strain>
    </source>
</reference>
<gene>
    <name evidence="3" type="ORF">IV56_GL002347</name>
</gene>
<dbReference type="Gene3D" id="3.40.190.10">
    <property type="entry name" value="Periplasmic binding protein-like II"/>
    <property type="match status" value="1"/>
</dbReference>
<dbReference type="PATRIC" id="fig|1293598.4.peg.2449"/>
<proteinExistence type="predicted"/>
<dbReference type="PANTHER" id="PTHR43649">
    <property type="entry name" value="ARABINOSE-BINDING PROTEIN-RELATED"/>
    <property type="match status" value="1"/>
</dbReference>
<accession>A0A0R2MPL3</accession>
<feature type="chain" id="PRO_5039112983" evidence="1">
    <location>
        <begin position="22"/>
        <end position="488"/>
    </location>
</feature>
<dbReference type="Proteomes" id="UP000050969">
    <property type="component" value="Unassembled WGS sequence"/>
</dbReference>
<evidence type="ECO:0000313" key="3">
    <source>
        <dbReference type="EMBL" id="KRO15577.1"/>
    </source>
</evidence>
<dbReference type="InterPro" id="IPR022627">
    <property type="entry name" value="DUF3502"/>
</dbReference>
<dbReference type="AlphaFoldDB" id="A0A0R2MPL3"/>
<dbReference type="EMBL" id="JQCE01000064">
    <property type="protein sequence ID" value="KRO15577.1"/>
    <property type="molecule type" value="Genomic_DNA"/>
</dbReference>
<organism evidence="3 4">
    <name type="scientific">Lacticaseibacillus saniviri JCM 17471 = DSM 24301</name>
    <dbReference type="NCBI Taxonomy" id="1293598"/>
    <lineage>
        <taxon>Bacteria</taxon>
        <taxon>Bacillati</taxon>
        <taxon>Bacillota</taxon>
        <taxon>Bacilli</taxon>
        <taxon>Lactobacillales</taxon>
        <taxon>Lactobacillaceae</taxon>
        <taxon>Lacticaseibacillus</taxon>
    </lineage>
</organism>
<evidence type="ECO:0000313" key="4">
    <source>
        <dbReference type="Proteomes" id="UP000050969"/>
    </source>
</evidence>
<keyword evidence="1" id="KW-0732">Signal</keyword>
<dbReference type="RefSeq" id="WP_056993319.1">
    <property type="nucleotide sequence ID" value="NZ_JQCE01000064.1"/>
</dbReference>
<comment type="caution">
    <text evidence="3">The sequence shown here is derived from an EMBL/GenBank/DDBJ whole genome shotgun (WGS) entry which is preliminary data.</text>
</comment>
<protein>
    <submittedName>
        <fullName evidence="3">Sugar abc transporter, substrate binding protein</fullName>
    </submittedName>
</protein>
<evidence type="ECO:0000259" key="2">
    <source>
        <dbReference type="Pfam" id="PF12010"/>
    </source>
</evidence>
<dbReference type="SUPFAM" id="SSF53850">
    <property type="entry name" value="Periplasmic binding protein-like II"/>
    <property type="match status" value="1"/>
</dbReference>
<name>A0A0R2MPL3_9LACO</name>
<dbReference type="STRING" id="1293598.IV56_GL002347"/>
<keyword evidence="4" id="KW-1185">Reference proteome</keyword>
<feature type="signal peptide" evidence="1">
    <location>
        <begin position="1"/>
        <end position="21"/>
    </location>
</feature>
<sequence length="488" mass="54548">MKKWRHIISIAAIAVSTLVLAACGKSSSASSTNNDGKTVVSMYMPGDKPKNYDEMIKTANKEIQKKYPKLALNMNFIGWGDYDKKYNVMVTSGDTYDIAFTRDYVTNAQKGAYADLTDLIQTDAKTAYDQTDPAYWKGVTVKDKIYAFPVNANIYAQNMLTFSDDFVNKYNLDIDGVNSYQDLEPILTKFHKANPSVAAFAIGQGYKVSSKAMEYPLGNGLPFAVDATGKNKKIVNIYNTAEMQKNLKTLHQYYLKGYIPQDAATSSVQYRLQDASWLVRQETQGSFDYGDTTLINAAGGKQMTSKPITAPLKSQAQSQIALWSVSKSSKHKKEAVQILGLLNSNKKLLNNIVWGLQNKQWQFTDEKNGKIKTTADYKPGYFIGAWMMGNNKLLYTQDTVTQAMIDKRDQEIKTAKQSVMLGFMPDTSAYKTELTNLSNVMSKYSDILNTGTADPVPTIKQMNQELKKAGYDKVQAALQKQYDDFLKA</sequence>
<evidence type="ECO:0000256" key="1">
    <source>
        <dbReference type="SAM" id="SignalP"/>
    </source>
</evidence>